<protein>
    <submittedName>
        <fullName evidence="1">Uncharacterized protein</fullName>
    </submittedName>
</protein>
<dbReference type="VEuPathDB" id="VectorBase:GPPI040423"/>
<dbReference type="EnsemblMetazoa" id="GPPI040423-RA">
    <property type="protein sequence ID" value="GPPI040423-PA"/>
    <property type="gene ID" value="GPPI040423"/>
</dbReference>
<dbReference type="EMBL" id="JXJN01020411">
    <property type="status" value="NOT_ANNOTATED_CDS"/>
    <property type="molecule type" value="Genomic_DNA"/>
</dbReference>
<organism evidence="1 2">
    <name type="scientific">Glossina palpalis gambiensis</name>
    <dbReference type="NCBI Taxonomy" id="67801"/>
    <lineage>
        <taxon>Eukaryota</taxon>
        <taxon>Metazoa</taxon>
        <taxon>Ecdysozoa</taxon>
        <taxon>Arthropoda</taxon>
        <taxon>Hexapoda</taxon>
        <taxon>Insecta</taxon>
        <taxon>Pterygota</taxon>
        <taxon>Neoptera</taxon>
        <taxon>Endopterygota</taxon>
        <taxon>Diptera</taxon>
        <taxon>Brachycera</taxon>
        <taxon>Muscomorpha</taxon>
        <taxon>Hippoboscoidea</taxon>
        <taxon>Glossinidae</taxon>
        <taxon>Glossina</taxon>
    </lineage>
</organism>
<evidence type="ECO:0000313" key="2">
    <source>
        <dbReference type="Proteomes" id="UP000092460"/>
    </source>
</evidence>
<accession>A0A1B0BTX2</accession>
<evidence type="ECO:0000313" key="1">
    <source>
        <dbReference type="EnsemblMetazoa" id="GPPI040423-PA"/>
    </source>
</evidence>
<name>A0A1B0BTX2_9MUSC</name>
<dbReference type="Proteomes" id="UP000092460">
    <property type="component" value="Unassembled WGS sequence"/>
</dbReference>
<reference evidence="2" key="1">
    <citation type="submission" date="2015-01" db="EMBL/GenBank/DDBJ databases">
        <authorList>
            <person name="Aksoy S."/>
            <person name="Warren W."/>
            <person name="Wilson R.K."/>
        </authorList>
    </citation>
    <scope>NUCLEOTIDE SEQUENCE [LARGE SCALE GENOMIC DNA]</scope>
    <source>
        <strain evidence="2">IAEA</strain>
    </source>
</reference>
<proteinExistence type="predicted"/>
<dbReference type="AlphaFoldDB" id="A0A1B0BTX2"/>
<reference evidence="1" key="2">
    <citation type="submission" date="2020-05" db="UniProtKB">
        <authorList>
            <consortium name="EnsemblMetazoa"/>
        </authorList>
    </citation>
    <scope>IDENTIFICATION</scope>
    <source>
        <strain evidence="1">IAEA</strain>
    </source>
</reference>
<sequence>MASKFEQQQQLVATNIDKKLQRLLGEYPKHLCNLKPKWKFKQGCHYEIKIRKIFFFKKTTKIQKDQSDNKSDAIDIDQCDNELESEDEVNKIEFLGSEDEDLRYAPPTKKKRQGLLFAILKLKVIQTLSIHLLINKNVLMRLFGKLPMLKGCEDASLVHHLGSAPFFIRMDCRFPLSITMFYNGYMYTVHIHSYY</sequence>
<keyword evidence="2" id="KW-1185">Reference proteome</keyword>